<accession>A0A139BTY8</accession>
<dbReference type="InterPro" id="IPR025857">
    <property type="entry name" value="MacB_PCD"/>
</dbReference>
<evidence type="ECO:0000256" key="4">
    <source>
        <dbReference type="ARBA" id="ARBA00022989"/>
    </source>
</evidence>
<gene>
    <name evidence="10" type="ORF">AWT59_1414</name>
</gene>
<dbReference type="EMBL" id="LSLI01000029">
    <property type="protein sequence ID" value="KXS32434.1"/>
    <property type="molecule type" value="Genomic_DNA"/>
</dbReference>
<evidence type="ECO:0000259" key="8">
    <source>
        <dbReference type="Pfam" id="PF02687"/>
    </source>
</evidence>
<comment type="caution">
    <text evidence="10">The sequence shown here is derived from an EMBL/GenBank/DDBJ whole genome shotgun (WGS) entry which is preliminary data.</text>
</comment>
<feature type="domain" description="MacB-like periplasmic core" evidence="9">
    <location>
        <begin position="21"/>
        <end position="242"/>
    </location>
</feature>
<dbReference type="Proteomes" id="UP000070578">
    <property type="component" value="Unassembled WGS sequence"/>
</dbReference>
<dbReference type="Pfam" id="PF02687">
    <property type="entry name" value="FtsX"/>
    <property type="match status" value="1"/>
</dbReference>
<comment type="similarity">
    <text evidence="6">Belongs to the ABC-4 integral membrane protein family.</text>
</comment>
<dbReference type="InterPro" id="IPR050250">
    <property type="entry name" value="Macrolide_Exporter_MacB"/>
</dbReference>
<name>A0A139BTY8_9PROT</name>
<evidence type="ECO:0008006" key="12">
    <source>
        <dbReference type="Google" id="ProtNLM"/>
    </source>
</evidence>
<evidence type="ECO:0000256" key="5">
    <source>
        <dbReference type="ARBA" id="ARBA00023136"/>
    </source>
</evidence>
<proteinExistence type="inferred from homology"/>
<organism evidence="10 11">
    <name type="scientific">Candidatus Gallionella acididurans</name>
    <dbReference type="NCBI Taxonomy" id="1796491"/>
    <lineage>
        <taxon>Bacteria</taxon>
        <taxon>Pseudomonadati</taxon>
        <taxon>Pseudomonadota</taxon>
        <taxon>Betaproteobacteria</taxon>
        <taxon>Nitrosomonadales</taxon>
        <taxon>Gallionellaceae</taxon>
        <taxon>Gallionella</taxon>
    </lineage>
</organism>
<protein>
    <recommendedName>
        <fullName evidence="12">Peptide ABC transporter permease</fullName>
    </recommendedName>
</protein>
<reference evidence="10 11" key="1">
    <citation type="submission" date="2016-02" db="EMBL/GenBank/DDBJ databases">
        <authorList>
            <person name="Wen L."/>
            <person name="He K."/>
            <person name="Yang H."/>
        </authorList>
    </citation>
    <scope>NUCLEOTIDE SEQUENCE [LARGE SCALE GENOMIC DNA]</scope>
    <source>
        <strain evidence="10">ShG14-8</strain>
    </source>
</reference>
<evidence type="ECO:0000256" key="6">
    <source>
        <dbReference type="ARBA" id="ARBA00038076"/>
    </source>
</evidence>
<dbReference type="PATRIC" id="fig|1796491.3.peg.1552"/>
<evidence type="ECO:0000313" key="11">
    <source>
        <dbReference type="Proteomes" id="UP000070578"/>
    </source>
</evidence>
<evidence type="ECO:0000313" key="10">
    <source>
        <dbReference type="EMBL" id="KXS32434.1"/>
    </source>
</evidence>
<reference evidence="10 11" key="2">
    <citation type="submission" date="2016-03" db="EMBL/GenBank/DDBJ databases">
        <title>New uncultured bacterium of the family Gallionellaceae from acid mine drainage: description and reconstruction of genome based on metagenomic analysis of microbial community.</title>
        <authorList>
            <person name="Kadnikov V."/>
            <person name="Ivasenko D."/>
            <person name="Beletsky A."/>
            <person name="Mardanov A."/>
            <person name="Danilova E."/>
            <person name="Pimenov N."/>
            <person name="Karnachuk O."/>
            <person name="Ravin N."/>
        </authorList>
    </citation>
    <scope>NUCLEOTIDE SEQUENCE [LARGE SCALE GENOMIC DNA]</scope>
    <source>
        <strain evidence="10">ShG14-8</strain>
    </source>
</reference>
<keyword evidence="5 7" id="KW-0472">Membrane</keyword>
<feature type="transmembrane region" description="Helical" evidence="7">
    <location>
        <begin position="362"/>
        <end position="382"/>
    </location>
</feature>
<dbReference type="InterPro" id="IPR003838">
    <property type="entry name" value="ABC3_permease_C"/>
</dbReference>
<keyword evidence="3 7" id="KW-0812">Transmembrane</keyword>
<keyword evidence="4 7" id="KW-1133">Transmembrane helix</keyword>
<dbReference type="Pfam" id="PF12704">
    <property type="entry name" value="MacB_PCD"/>
    <property type="match status" value="1"/>
</dbReference>
<dbReference type="GO" id="GO:0022857">
    <property type="term" value="F:transmembrane transporter activity"/>
    <property type="evidence" value="ECO:0007669"/>
    <property type="project" value="TreeGrafter"/>
</dbReference>
<dbReference type="GO" id="GO:0005886">
    <property type="term" value="C:plasma membrane"/>
    <property type="evidence" value="ECO:0007669"/>
    <property type="project" value="UniProtKB-SubCell"/>
</dbReference>
<dbReference type="AlphaFoldDB" id="A0A139BTY8"/>
<evidence type="ECO:0000256" key="3">
    <source>
        <dbReference type="ARBA" id="ARBA00022692"/>
    </source>
</evidence>
<evidence type="ECO:0000259" key="9">
    <source>
        <dbReference type="Pfam" id="PF12704"/>
    </source>
</evidence>
<feature type="transmembrane region" description="Helical" evidence="7">
    <location>
        <begin position="319"/>
        <end position="342"/>
    </location>
</feature>
<feature type="transmembrane region" description="Helical" evidence="7">
    <location>
        <begin position="271"/>
        <end position="298"/>
    </location>
</feature>
<evidence type="ECO:0000256" key="7">
    <source>
        <dbReference type="SAM" id="Phobius"/>
    </source>
</evidence>
<dbReference type="PANTHER" id="PTHR30572">
    <property type="entry name" value="MEMBRANE COMPONENT OF TRANSPORTER-RELATED"/>
    <property type="match status" value="1"/>
</dbReference>
<sequence length="399" mass="42446">MLFPDLVRLTTSSITTYRLRSFLTALGIAIGITAVIMLTSIGEGLHRFVLAEFSQFGTNLISIQPGKTQTQGGNVGIFGSVRQLSIEDAQSLRHLPNVEYVDPSVTGNAEVRFNGKTRRTTVYGAGHDFTKVLASKVQTGSFLPDEDPSQARALVVLGSKVRQELFAGINPLGSYLRIGGQRYRVIGVMEPKGQILGFDMDDTVIIPAARALELFNRSGLMEIHLSYSANADLQGVLNGITALLKERHGRVDFTLVPQEKALEVLGSVLDVITFAVGALGGISLLVGGVGILTIMTMAVTERTAEIGLLRALGARERQVLTLFLGEAMLLSALGGLAGLALGVGITQALHLLFPALPVHTPWLFAVLAELTAVGIGLLAGVIPARRAARLDPVEALHAE</sequence>
<comment type="subcellular location">
    <subcellularLocation>
        <location evidence="1">Cell membrane</location>
        <topology evidence="1">Multi-pass membrane protein</topology>
    </subcellularLocation>
</comment>
<evidence type="ECO:0000256" key="2">
    <source>
        <dbReference type="ARBA" id="ARBA00022475"/>
    </source>
</evidence>
<evidence type="ECO:0000256" key="1">
    <source>
        <dbReference type="ARBA" id="ARBA00004651"/>
    </source>
</evidence>
<feature type="transmembrane region" description="Helical" evidence="7">
    <location>
        <begin position="21"/>
        <end position="41"/>
    </location>
</feature>
<dbReference type="PANTHER" id="PTHR30572:SF4">
    <property type="entry name" value="ABC TRANSPORTER PERMEASE YTRF"/>
    <property type="match status" value="1"/>
</dbReference>
<keyword evidence="2" id="KW-1003">Cell membrane</keyword>
<feature type="domain" description="ABC3 transporter permease C-terminal" evidence="8">
    <location>
        <begin position="279"/>
        <end position="392"/>
    </location>
</feature>